<feature type="transmembrane region" description="Helical" evidence="1">
    <location>
        <begin position="45"/>
        <end position="69"/>
    </location>
</feature>
<organism evidence="2 3">
    <name type="scientific">Anaerotruncus massiliensis</name>
    <name type="common">ex Liu et al. 2021</name>
    <dbReference type="NCBI Taxonomy" id="2321404"/>
    <lineage>
        <taxon>Bacteria</taxon>
        <taxon>Bacillati</taxon>
        <taxon>Bacillota</taxon>
        <taxon>Clostridia</taxon>
        <taxon>Eubacteriales</taxon>
        <taxon>Oscillospiraceae</taxon>
        <taxon>Anaerotruncus</taxon>
    </lineage>
</organism>
<reference evidence="2 3" key="1">
    <citation type="submission" date="2018-10" db="EMBL/GenBank/DDBJ databases">
        <title>Anaerotruncus faecis sp. nov., isolated from human feces.</title>
        <authorList>
            <person name="Wang Y.-J."/>
        </authorList>
    </citation>
    <scope>NUCLEOTIDE SEQUENCE [LARGE SCALE GENOMIC DNA]</scope>
    <source>
        <strain evidence="2 3">22A2-44</strain>
    </source>
</reference>
<feature type="transmembrane region" description="Helical" evidence="1">
    <location>
        <begin position="81"/>
        <end position="107"/>
    </location>
</feature>
<gene>
    <name evidence="2" type="ORF">D4A47_08740</name>
</gene>
<evidence type="ECO:0000313" key="2">
    <source>
        <dbReference type="EMBL" id="RLL10334.1"/>
    </source>
</evidence>
<keyword evidence="1" id="KW-0812">Transmembrane</keyword>
<evidence type="ECO:0000313" key="3">
    <source>
        <dbReference type="Proteomes" id="UP000276301"/>
    </source>
</evidence>
<dbReference type="Proteomes" id="UP000276301">
    <property type="component" value="Unassembled WGS sequence"/>
</dbReference>
<dbReference type="RefSeq" id="WP_101549722.1">
    <property type="nucleotide sequence ID" value="NZ_DBFBJK010000411.1"/>
</dbReference>
<dbReference type="AlphaFoldDB" id="A0A498CPM6"/>
<comment type="caution">
    <text evidence="2">The sequence shown here is derived from an EMBL/GenBank/DDBJ whole genome shotgun (WGS) entry which is preliminary data.</text>
</comment>
<keyword evidence="1" id="KW-1133">Transmembrane helix</keyword>
<accession>A0A498CPM6</accession>
<protein>
    <recommendedName>
        <fullName evidence="4">Peptidase M50</fullName>
    </recommendedName>
</protein>
<feature type="transmembrane region" description="Helical" evidence="1">
    <location>
        <begin position="7"/>
        <end position="25"/>
    </location>
</feature>
<sequence length="188" mass="19904">MEFEWGGTRYSFTFGFFAVLALWLLCDRSGLGLPALGGVLVHEGGHILVMRLTGARILAMRFCAVGVRLEKRGLLSYGRETAVYLGGVAANLLAAGACVLLCGWNGFAAANLALCIFNLLPVGRLDGGVLLGLALCRAGKPEQAAFWQKLAGFAVLTPLFAAALLLLPRGNYTMLLTALYLAATLLRG</sequence>
<proteinExistence type="predicted"/>
<keyword evidence="1" id="KW-0472">Membrane</keyword>
<evidence type="ECO:0000256" key="1">
    <source>
        <dbReference type="SAM" id="Phobius"/>
    </source>
</evidence>
<feature type="transmembrane region" description="Helical" evidence="1">
    <location>
        <begin position="150"/>
        <end position="167"/>
    </location>
</feature>
<evidence type="ECO:0008006" key="4">
    <source>
        <dbReference type="Google" id="ProtNLM"/>
    </source>
</evidence>
<name>A0A498CPM6_9FIRM</name>
<keyword evidence="3" id="KW-1185">Reference proteome</keyword>
<dbReference type="EMBL" id="RCHT01000014">
    <property type="protein sequence ID" value="RLL10334.1"/>
    <property type="molecule type" value="Genomic_DNA"/>
</dbReference>